<dbReference type="AlphaFoldDB" id="B4FJ36"/>
<reference evidence="1" key="1">
    <citation type="journal article" date="2009" name="PLoS Genet.">
        <title>Sequencing, mapping, and analysis of 27,455 maize full-length cDNAs.</title>
        <authorList>
            <person name="Soderlund C."/>
            <person name="Descour A."/>
            <person name="Kudrna D."/>
            <person name="Bomhoff M."/>
            <person name="Boyd L."/>
            <person name="Currie J."/>
            <person name="Angelova A."/>
            <person name="Collura K."/>
            <person name="Wissotski M."/>
            <person name="Ashley E."/>
            <person name="Morrow D."/>
            <person name="Fernandes J."/>
            <person name="Walbot V."/>
            <person name="Yu Y."/>
        </authorList>
    </citation>
    <scope>NUCLEOTIDE SEQUENCE</scope>
    <source>
        <strain evidence="1">B73</strain>
    </source>
</reference>
<accession>B4FJ36</accession>
<organism evidence="1">
    <name type="scientific">Zea mays</name>
    <name type="common">Maize</name>
    <dbReference type="NCBI Taxonomy" id="4577"/>
    <lineage>
        <taxon>Eukaryota</taxon>
        <taxon>Viridiplantae</taxon>
        <taxon>Streptophyta</taxon>
        <taxon>Embryophyta</taxon>
        <taxon>Tracheophyta</taxon>
        <taxon>Spermatophyta</taxon>
        <taxon>Magnoliopsida</taxon>
        <taxon>Liliopsida</taxon>
        <taxon>Poales</taxon>
        <taxon>Poaceae</taxon>
        <taxon>PACMAD clade</taxon>
        <taxon>Panicoideae</taxon>
        <taxon>Andropogonodae</taxon>
        <taxon>Andropogoneae</taxon>
        <taxon>Tripsacinae</taxon>
        <taxon>Zea</taxon>
    </lineage>
</organism>
<proteinExistence type="evidence at transcript level"/>
<sequence length="74" mass="8679">MFFFLCSLEMHPLRKKGSSCPNFIKCHYVQQHSSVRKVWLLIFPTRRLVRAKGLVAYLSYQLLEQVACCLRTMG</sequence>
<dbReference type="EMBL" id="BT037124">
    <property type="protein sequence ID" value="ACF82129.1"/>
    <property type="molecule type" value="mRNA"/>
</dbReference>
<name>B4FJ36_MAIZE</name>
<protein>
    <submittedName>
        <fullName evidence="1">Uncharacterized protein</fullName>
    </submittedName>
</protein>
<evidence type="ECO:0000313" key="1">
    <source>
        <dbReference type="EMBL" id="ACF82129.1"/>
    </source>
</evidence>